<dbReference type="PANTHER" id="PTHR43401:SF2">
    <property type="entry name" value="L-THREONINE 3-DEHYDROGENASE"/>
    <property type="match status" value="1"/>
</dbReference>
<feature type="domain" description="Alcohol dehydrogenase-like C-terminal" evidence="2">
    <location>
        <begin position="178"/>
        <end position="289"/>
    </location>
</feature>
<sequence length="343" mass="36465">MVSANNMKAAYWETKGKINMIDREVPELKPGEVMIRVTSSGLCGTDLHICHGETPHATPEVTIGHEFAGYVETIHPDTKTTLTVGQLCSIDPNCPCHACTFCRNKKYHLCPYLSCIGVSVNGGMAKYVAVPASAAFAVPSTVGPELASLAEPLSCVIHAVDMGSIKSGDKVLIMGAGPIGLMTLGLCSTGGASVTVVEPSEMRRSKAIEFGASNAISPDEIKIGDPCMGDGYDVVFECVGRPETMESAINCAKAGGTVVWVGVAKPGVTVPVSPFNVYRRELTIKSTYTNPFGMERAVKILGEGKVNWNALITHTFTLDEFDKAWEVFTSGTGLKVCVRPSLE</sequence>
<evidence type="ECO:0000259" key="3">
    <source>
        <dbReference type="Pfam" id="PF08240"/>
    </source>
</evidence>
<feature type="domain" description="Alcohol dehydrogenase-like N-terminal" evidence="3">
    <location>
        <begin position="29"/>
        <end position="139"/>
    </location>
</feature>
<dbReference type="SUPFAM" id="SSF51735">
    <property type="entry name" value="NAD(P)-binding Rossmann-fold domains"/>
    <property type="match status" value="1"/>
</dbReference>
<dbReference type="InterPro" id="IPR036291">
    <property type="entry name" value="NAD(P)-bd_dom_sf"/>
</dbReference>
<dbReference type="InterPro" id="IPR013149">
    <property type="entry name" value="ADH-like_C"/>
</dbReference>
<accession>A0A8H7S3B7</accession>
<dbReference type="AlphaFoldDB" id="A0A8H7S3B7"/>
<comment type="caution">
    <text evidence="4">The sequence shown here is derived from an EMBL/GenBank/DDBJ whole genome shotgun (WGS) entry which is preliminary data.</text>
</comment>
<evidence type="ECO:0000313" key="5">
    <source>
        <dbReference type="Proteomes" id="UP000646827"/>
    </source>
</evidence>
<dbReference type="InterPro" id="IPR011032">
    <property type="entry name" value="GroES-like_sf"/>
</dbReference>
<dbReference type="InterPro" id="IPR013154">
    <property type="entry name" value="ADH-like_N"/>
</dbReference>
<dbReference type="GO" id="GO:0016491">
    <property type="term" value="F:oxidoreductase activity"/>
    <property type="evidence" value="ECO:0007669"/>
    <property type="project" value="UniProtKB-KW"/>
</dbReference>
<proteinExistence type="predicted"/>
<dbReference type="SUPFAM" id="SSF50129">
    <property type="entry name" value="GroES-like"/>
    <property type="match status" value="1"/>
</dbReference>
<dbReference type="Gene3D" id="3.90.180.10">
    <property type="entry name" value="Medium-chain alcohol dehydrogenases, catalytic domain"/>
    <property type="match status" value="1"/>
</dbReference>
<dbReference type="Gene3D" id="3.40.50.720">
    <property type="entry name" value="NAD(P)-binding Rossmann-like Domain"/>
    <property type="match status" value="1"/>
</dbReference>
<evidence type="ECO:0000256" key="1">
    <source>
        <dbReference type="ARBA" id="ARBA00023002"/>
    </source>
</evidence>
<keyword evidence="1" id="KW-0560">Oxidoreductase</keyword>
<evidence type="ECO:0008006" key="6">
    <source>
        <dbReference type="Google" id="ProtNLM"/>
    </source>
</evidence>
<name>A0A8H7S3B7_9FUNG</name>
<dbReference type="EMBL" id="JAEPRB010000111">
    <property type="protein sequence ID" value="KAG2221373.1"/>
    <property type="molecule type" value="Genomic_DNA"/>
</dbReference>
<protein>
    <recommendedName>
        <fullName evidence="6">Enoyl reductase (ER) domain-containing protein</fullName>
    </recommendedName>
</protein>
<evidence type="ECO:0000259" key="2">
    <source>
        <dbReference type="Pfam" id="PF00107"/>
    </source>
</evidence>
<dbReference type="Pfam" id="PF00107">
    <property type="entry name" value="ADH_zinc_N"/>
    <property type="match status" value="1"/>
</dbReference>
<organism evidence="4 5">
    <name type="scientific">Circinella minor</name>
    <dbReference type="NCBI Taxonomy" id="1195481"/>
    <lineage>
        <taxon>Eukaryota</taxon>
        <taxon>Fungi</taxon>
        <taxon>Fungi incertae sedis</taxon>
        <taxon>Mucoromycota</taxon>
        <taxon>Mucoromycotina</taxon>
        <taxon>Mucoromycetes</taxon>
        <taxon>Mucorales</taxon>
        <taxon>Lichtheimiaceae</taxon>
        <taxon>Circinella</taxon>
    </lineage>
</organism>
<keyword evidence="5" id="KW-1185">Reference proteome</keyword>
<dbReference type="PANTHER" id="PTHR43401">
    <property type="entry name" value="L-THREONINE 3-DEHYDROGENASE"/>
    <property type="match status" value="1"/>
</dbReference>
<evidence type="ECO:0000313" key="4">
    <source>
        <dbReference type="EMBL" id="KAG2221373.1"/>
    </source>
</evidence>
<dbReference type="Proteomes" id="UP000646827">
    <property type="component" value="Unassembled WGS sequence"/>
</dbReference>
<dbReference type="OrthoDB" id="3941538at2759"/>
<dbReference type="Pfam" id="PF08240">
    <property type="entry name" value="ADH_N"/>
    <property type="match status" value="1"/>
</dbReference>
<gene>
    <name evidence="4" type="ORF">INT45_012419</name>
</gene>
<dbReference type="InterPro" id="IPR050129">
    <property type="entry name" value="Zn_alcohol_dh"/>
</dbReference>
<reference evidence="4 5" key="1">
    <citation type="submission" date="2020-12" db="EMBL/GenBank/DDBJ databases">
        <title>Metabolic potential, ecology and presence of endohyphal bacteria is reflected in genomic diversity of Mucoromycotina.</title>
        <authorList>
            <person name="Muszewska A."/>
            <person name="Okrasinska A."/>
            <person name="Steczkiewicz K."/>
            <person name="Drgas O."/>
            <person name="Orlowska M."/>
            <person name="Perlinska-Lenart U."/>
            <person name="Aleksandrzak-Piekarczyk T."/>
            <person name="Szatraj K."/>
            <person name="Zielenkiewicz U."/>
            <person name="Pilsyk S."/>
            <person name="Malc E."/>
            <person name="Mieczkowski P."/>
            <person name="Kruszewska J.S."/>
            <person name="Biernat P."/>
            <person name="Pawlowska J."/>
        </authorList>
    </citation>
    <scope>NUCLEOTIDE SEQUENCE [LARGE SCALE GENOMIC DNA]</scope>
    <source>
        <strain evidence="4 5">CBS 142.35</strain>
    </source>
</reference>